<dbReference type="GO" id="GO:0005886">
    <property type="term" value="C:plasma membrane"/>
    <property type="evidence" value="ECO:0007669"/>
    <property type="project" value="UniProtKB-SubCell"/>
</dbReference>
<feature type="transmembrane region" description="Helical" evidence="6">
    <location>
        <begin position="357"/>
        <end position="376"/>
    </location>
</feature>
<dbReference type="RefSeq" id="WP_166249773.1">
    <property type="nucleotide sequence ID" value="NZ_CP049616.1"/>
</dbReference>
<dbReference type="AlphaFoldDB" id="A0A6G7J759"/>
<evidence type="ECO:0000256" key="4">
    <source>
        <dbReference type="ARBA" id="ARBA00022989"/>
    </source>
</evidence>
<feature type="transmembrane region" description="Helical" evidence="6">
    <location>
        <begin position="103"/>
        <end position="121"/>
    </location>
</feature>
<feature type="transmembrane region" description="Helical" evidence="6">
    <location>
        <begin position="291"/>
        <end position="317"/>
    </location>
</feature>
<evidence type="ECO:0000256" key="3">
    <source>
        <dbReference type="ARBA" id="ARBA00022692"/>
    </source>
</evidence>
<protein>
    <submittedName>
        <fullName evidence="7">Uncharacterized protein</fullName>
    </submittedName>
</protein>
<keyword evidence="3 6" id="KW-0812">Transmembrane</keyword>
<dbReference type="PANTHER" id="PTHR30250:SF11">
    <property type="entry name" value="O-ANTIGEN TRANSPORTER-RELATED"/>
    <property type="match status" value="1"/>
</dbReference>
<feature type="transmembrane region" description="Helical" evidence="6">
    <location>
        <begin position="165"/>
        <end position="187"/>
    </location>
</feature>
<dbReference type="EMBL" id="CP049616">
    <property type="protein sequence ID" value="QII46398.1"/>
    <property type="molecule type" value="Genomic_DNA"/>
</dbReference>
<dbReference type="Proteomes" id="UP000502928">
    <property type="component" value="Chromosome"/>
</dbReference>
<proteinExistence type="predicted"/>
<comment type="subcellular location">
    <subcellularLocation>
        <location evidence="1">Cell membrane</location>
        <topology evidence="1">Multi-pass membrane protein</topology>
    </subcellularLocation>
</comment>
<evidence type="ECO:0000313" key="8">
    <source>
        <dbReference type="Proteomes" id="UP000502928"/>
    </source>
</evidence>
<reference evidence="7 8" key="1">
    <citation type="submission" date="2020-02" db="EMBL/GenBank/DDBJ databases">
        <title>Complete genome of Muricauda sp. 501str8.</title>
        <authorList>
            <person name="Dong B."/>
            <person name="Zhu S."/>
            <person name="Yang J."/>
            <person name="Chen J."/>
        </authorList>
    </citation>
    <scope>NUCLEOTIDE SEQUENCE [LARGE SCALE GENOMIC DNA]</scope>
    <source>
        <strain evidence="7 8">501str8</strain>
    </source>
</reference>
<dbReference type="KEGG" id="mut:GVT53_17485"/>
<feature type="transmembrane region" description="Helical" evidence="6">
    <location>
        <begin position="207"/>
        <end position="227"/>
    </location>
</feature>
<dbReference type="InterPro" id="IPR050833">
    <property type="entry name" value="Poly_Biosynth_Transport"/>
</dbReference>
<feature type="transmembrane region" description="Helical" evidence="6">
    <location>
        <begin position="382"/>
        <end position="403"/>
    </location>
</feature>
<evidence type="ECO:0000256" key="5">
    <source>
        <dbReference type="ARBA" id="ARBA00023136"/>
    </source>
</evidence>
<keyword evidence="5 6" id="KW-0472">Membrane</keyword>
<feature type="transmembrane region" description="Helical" evidence="6">
    <location>
        <begin position="329"/>
        <end position="350"/>
    </location>
</feature>
<evidence type="ECO:0000256" key="2">
    <source>
        <dbReference type="ARBA" id="ARBA00022475"/>
    </source>
</evidence>
<gene>
    <name evidence="7" type="ORF">GVT53_17485</name>
</gene>
<sequence>MKNSLESLFTRGISIGSKFLLVGYLAKELSLNDYGSYQLIGYFVLISTTVFGLEFYNLTNRSVVKTVDKKRVYKGHLSFFASISPVLIVFQIVLFLLIFPGKLISATNIILVLIIGLCDYFSQEAYRYLMINGFFRKGNIQLILKSALFILLLLIYAQIFKKLTFSIVLWIMLISYLLLFLSAYNTFSKTLHAFKRDDFKRLKKKTLIINLKAVLPFVILVFFLKGIEFSDKFIIGKQLGLEETGVYSFVFQVASSIHIFIISGFYIIYLPQMIHYHLTDFKKFRKEIKNFGIITIISSILLTAVISVASPYIFSLIGKTEFIDHMDLLYLLLIGFVLNNISLIPHLYLYIIEEEKIIMKIMGVSFLLNLGLNFFVIPRFGIIGAGYAFILTYSLVLLLKSIIARNKWTKAKY</sequence>
<feature type="transmembrane region" description="Helical" evidence="6">
    <location>
        <begin position="142"/>
        <end position="159"/>
    </location>
</feature>
<evidence type="ECO:0000313" key="7">
    <source>
        <dbReference type="EMBL" id="QII46398.1"/>
    </source>
</evidence>
<feature type="transmembrane region" description="Helical" evidence="6">
    <location>
        <begin position="247"/>
        <end position="270"/>
    </location>
</feature>
<keyword evidence="8" id="KW-1185">Reference proteome</keyword>
<accession>A0A6G7J759</accession>
<keyword evidence="4 6" id="KW-1133">Transmembrane helix</keyword>
<evidence type="ECO:0000256" key="6">
    <source>
        <dbReference type="SAM" id="Phobius"/>
    </source>
</evidence>
<dbReference type="PANTHER" id="PTHR30250">
    <property type="entry name" value="PST FAMILY PREDICTED COLANIC ACID TRANSPORTER"/>
    <property type="match status" value="1"/>
</dbReference>
<feature type="transmembrane region" description="Helical" evidence="6">
    <location>
        <begin position="77"/>
        <end position="97"/>
    </location>
</feature>
<keyword evidence="2" id="KW-1003">Cell membrane</keyword>
<organism evidence="7 8">
    <name type="scientific">Flagellimonas oceani</name>
    <dbReference type="NCBI Taxonomy" id="2698672"/>
    <lineage>
        <taxon>Bacteria</taxon>
        <taxon>Pseudomonadati</taxon>
        <taxon>Bacteroidota</taxon>
        <taxon>Flavobacteriia</taxon>
        <taxon>Flavobacteriales</taxon>
        <taxon>Flavobacteriaceae</taxon>
        <taxon>Flagellimonas</taxon>
    </lineage>
</organism>
<name>A0A6G7J759_9FLAO</name>
<feature type="transmembrane region" description="Helical" evidence="6">
    <location>
        <begin position="39"/>
        <end position="56"/>
    </location>
</feature>
<evidence type="ECO:0000256" key="1">
    <source>
        <dbReference type="ARBA" id="ARBA00004651"/>
    </source>
</evidence>